<evidence type="ECO:0000313" key="3">
    <source>
        <dbReference type="Proteomes" id="UP000664779"/>
    </source>
</evidence>
<reference evidence="2" key="1">
    <citation type="submission" date="2021-03" db="EMBL/GenBank/DDBJ databases">
        <title>Roseibium sp. CAU 1637 isolated from Incheon.</title>
        <authorList>
            <person name="Kim W."/>
        </authorList>
    </citation>
    <scope>NUCLEOTIDE SEQUENCE</scope>
    <source>
        <strain evidence="2">CAU 1637</strain>
    </source>
</reference>
<organism evidence="2 3">
    <name type="scientific">Roseibium limicola</name>
    <dbReference type="NCBI Taxonomy" id="2816037"/>
    <lineage>
        <taxon>Bacteria</taxon>
        <taxon>Pseudomonadati</taxon>
        <taxon>Pseudomonadota</taxon>
        <taxon>Alphaproteobacteria</taxon>
        <taxon>Hyphomicrobiales</taxon>
        <taxon>Stappiaceae</taxon>
        <taxon>Roseibium</taxon>
    </lineage>
</organism>
<feature type="region of interest" description="Disordered" evidence="1">
    <location>
        <begin position="1"/>
        <end position="36"/>
    </location>
</feature>
<accession>A0A939JAB9</accession>
<protein>
    <submittedName>
        <fullName evidence="2">Uncharacterized protein</fullName>
    </submittedName>
</protein>
<name>A0A939JAB9_9HYPH</name>
<evidence type="ECO:0000256" key="1">
    <source>
        <dbReference type="SAM" id="MobiDB-lite"/>
    </source>
</evidence>
<comment type="caution">
    <text evidence="2">The sequence shown here is derived from an EMBL/GenBank/DDBJ whole genome shotgun (WGS) entry which is preliminary data.</text>
</comment>
<sequence>MNTNTQKCSLNQRNHQAALAKPQKKTTPSRNRSQAKIANFPEFSAQGTLASDVAAVDEQAYTETRHRGQSLNLKNPDFNPASLPELVNNPGLQTAPAADFRR</sequence>
<feature type="compositionally biased region" description="Polar residues" evidence="1">
    <location>
        <begin position="25"/>
        <end position="36"/>
    </location>
</feature>
<feature type="compositionally biased region" description="Polar residues" evidence="1">
    <location>
        <begin position="1"/>
        <end position="15"/>
    </location>
</feature>
<proteinExistence type="predicted"/>
<gene>
    <name evidence="2" type="ORF">J0X15_18725</name>
</gene>
<dbReference type="EMBL" id="JAFLNF010000009">
    <property type="protein sequence ID" value="MBO0347271.1"/>
    <property type="molecule type" value="Genomic_DNA"/>
</dbReference>
<dbReference type="Proteomes" id="UP000664779">
    <property type="component" value="Unassembled WGS sequence"/>
</dbReference>
<feature type="region of interest" description="Disordered" evidence="1">
    <location>
        <begin position="63"/>
        <end position="102"/>
    </location>
</feature>
<dbReference type="AlphaFoldDB" id="A0A939JAB9"/>
<dbReference type="RefSeq" id="WP_206944151.1">
    <property type="nucleotide sequence ID" value="NZ_JAFLNF010000009.1"/>
</dbReference>
<evidence type="ECO:0000313" key="2">
    <source>
        <dbReference type="EMBL" id="MBO0347271.1"/>
    </source>
</evidence>
<keyword evidence="3" id="KW-1185">Reference proteome</keyword>